<evidence type="ECO:0000256" key="2">
    <source>
        <dbReference type="SAM" id="SignalP"/>
    </source>
</evidence>
<name>A0ABX2H5P5_9FIRM</name>
<sequence length="553" mass="59469">MKRKKITAILLASLMGISAVPATTWAADSYKETEKVAFAKMIEEFGADYAKSLSEMDTEEVKGNAEIKVSLEDGGKAILGMLSPVDISWLADASISGNVSMSDKSMTEFMDVNVNGTKICTIEYYFDTENSEIYMRIPELSDGYIKMNMEQMTQEAVEEADQELDSSFTTSLDLADSMNSYFSTLENLPEADLVTSILTRYTDIIFDNVADAENPGAQEAVAGDVSQELSVLEGHVTQAEALPMFQQILDTAKSDEELKGLIETWTEAMNDPDYTYETFLEAIEDMEKDLDTEADETDESGFILRAWVDGDGEVVGRQFLLNDDEQEEELFGYLCTADGEKRGFSMQLGSGDDKVAIEGSGELNGDLLSGTYTLSSGDADAAVIDVADYDTKAVQDGIWKGTYTISGAPVEDEDGNSYDPFGGMQLIFTADGADEDSIDWNLAIAAGGATLGSVSLTGGNGGETLAAVDVASLTDVYDFSNDDEVEAYTASMNMDAITENLTNAGMPEGWLDDVIAATGDSDIESAETDGVAESEEQTDMAGDTLDDSETPAA</sequence>
<feature type="chain" id="PRO_5045225130" description="DUF1002 domain-containing protein" evidence="2">
    <location>
        <begin position="27"/>
        <end position="553"/>
    </location>
</feature>
<organism evidence="3 4">
    <name type="scientific">Blautia faecis</name>
    <dbReference type="NCBI Taxonomy" id="871665"/>
    <lineage>
        <taxon>Bacteria</taxon>
        <taxon>Bacillati</taxon>
        <taxon>Bacillota</taxon>
        <taxon>Clostridia</taxon>
        <taxon>Lachnospirales</taxon>
        <taxon>Lachnospiraceae</taxon>
        <taxon>Blautia</taxon>
    </lineage>
</organism>
<keyword evidence="2" id="KW-0732">Signal</keyword>
<evidence type="ECO:0000256" key="1">
    <source>
        <dbReference type="SAM" id="MobiDB-lite"/>
    </source>
</evidence>
<accession>A0ABX2H5P5</accession>
<evidence type="ECO:0000313" key="4">
    <source>
        <dbReference type="Proteomes" id="UP001644719"/>
    </source>
</evidence>
<keyword evidence="4" id="KW-1185">Reference proteome</keyword>
<feature type="compositionally biased region" description="Acidic residues" evidence="1">
    <location>
        <begin position="521"/>
        <end position="553"/>
    </location>
</feature>
<dbReference type="EMBL" id="JAAITS010000010">
    <property type="protein sequence ID" value="NSG84792.1"/>
    <property type="molecule type" value="Genomic_DNA"/>
</dbReference>
<dbReference type="RefSeq" id="WP_173734930.1">
    <property type="nucleotide sequence ID" value="NZ_JAAITS010000010.1"/>
</dbReference>
<proteinExistence type="predicted"/>
<evidence type="ECO:0008006" key="5">
    <source>
        <dbReference type="Google" id="ProtNLM"/>
    </source>
</evidence>
<evidence type="ECO:0000313" key="3">
    <source>
        <dbReference type="EMBL" id="NSG84792.1"/>
    </source>
</evidence>
<feature type="region of interest" description="Disordered" evidence="1">
    <location>
        <begin position="519"/>
        <end position="553"/>
    </location>
</feature>
<feature type="signal peptide" evidence="2">
    <location>
        <begin position="1"/>
        <end position="26"/>
    </location>
</feature>
<gene>
    <name evidence="3" type="ORF">G5B17_04935</name>
</gene>
<reference evidence="3 4" key="1">
    <citation type="journal article" date="2020" name="Cell Host Microbe">
        <title>Functional and Genomic Variation between Human-Derived Isolates of Lachnospiraceae Reveals Inter- and Intra-Species Diversity.</title>
        <authorList>
            <person name="Sorbara M.T."/>
            <person name="Littmann E.R."/>
            <person name="Fontana E."/>
            <person name="Moody T.U."/>
            <person name="Kohout C.E."/>
            <person name="Gjonbalaj M."/>
            <person name="Eaton V."/>
            <person name="Seok R."/>
            <person name="Leiner I.M."/>
            <person name="Pamer E.G."/>
        </authorList>
    </citation>
    <scope>NUCLEOTIDE SEQUENCE [LARGE SCALE GENOMIC DNA]</scope>
    <source>
        <strain evidence="3 4">MSK.17.74</strain>
    </source>
</reference>
<comment type="caution">
    <text evidence="3">The sequence shown here is derived from an EMBL/GenBank/DDBJ whole genome shotgun (WGS) entry which is preliminary data.</text>
</comment>
<protein>
    <recommendedName>
        <fullName evidence="5">DUF1002 domain-containing protein</fullName>
    </recommendedName>
</protein>
<dbReference type="Proteomes" id="UP001644719">
    <property type="component" value="Unassembled WGS sequence"/>
</dbReference>